<gene>
    <name evidence="1" type="ORF">L1987_33692</name>
</gene>
<reference evidence="2" key="1">
    <citation type="journal article" date="2022" name="Mol. Ecol. Resour.">
        <title>The genomes of chicory, endive, great burdock and yacon provide insights into Asteraceae palaeo-polyploidization history and plant inulin production.</title>
        <authorList>
            <person name="Fan W."/>
            <person name="Wang S."/>
            <person name="Wang H."/>
            <person name="Wang A."/>
            <person name="Jiang F."/>
            <person name="Liu H."/>
            <person name="Zhao H."/>
            <person name="Xu D."/>
            <person name="Zhang Y."/>
        </authorList>
    </citation>
    <scope>NUCLEOTIDE SEQUENCE [LARGE SCALE GENOMIC DNA]</scope>
    <source>
        <strain evidence="2">cv. Yunnan</strain>
    </source>
</reference>
<dbReference type="Proteomes" id="UP001056120">
    <property type="component" value="Linkage Group LG11"/>
</dbReference>
<organism evidence="1 2">
    <name type="scientific">Smallanthus sonchifolius</name>
    <dbReference type="NCBI Taxonomy" id="185202"/>
    <lineage>
        <taxon>Eukaryota</taxon>
        <taxon>Viridiplantae</taxon>
        <taxon>Streptophyta</taxon>
        <taxon>Embryophyta</taxon>
        <taxon>Tracheophyta</taxon>
        <taxon>Spermatophyta</taxon>
        <taxon>Magnoliopsida</taxon>
        <taxon>eudicotyledons</taxon>
        <taxon>Gunneridae</taxon>
        <taxon>Pentapetalae</taxon>
        <taxon>asterids</taxon>
        <taxon>campanulids</taxon>
        <taxon>Asterales</taxon>
        <taxon>Asteraceae</taxon>
        <taxon>Asteroideae</taxon>
        <taxon>Heliantheae alliance</taxon>
        <taxon>Millerieae</taxon>
        <taxon>Smallanthus</taxon>
    </lineage>
</organism>
<evidence type="ECO:0000313" key="1">
    <source>
        <dbReference type="EMBL" id="KAI3798417.1"/>
    </source>
</evidence>
<proteinExistence type="predicted"/>
<sequence>MNTGAEGVETALKLGKTLAFILPILVSITNGPEKALHRTGYGRAPTILVLLPTRELAKQGNYAVSGGGKGIEDVEAKAKSFKARMTVYIPHAKKKFLGLWQLILRLAVTGAFHTRFMNPTLSQLESALSATEIKTPRIPVISNIDAQPHAHPENQENLGSPGYCWDCEEDESSTEYRSLCLMLIRRSDWRAPASPTSIHGHTNNDQSPLHRRQS</sequence>
<dbReference type="EMBL" id="CM042028">
    <property type="protein sequence ID" value="KAI3798417.1"/>
    <property type="molecule type" value="Genomic_DNA"/>
</dbReference>
<reference evidence="1 2" key="2">
    <citation type="journal article" date="2022" name="Mol. Ecol. Resour.">
        <title>The genomes of chicory, endive, great burdock and yacon provide insights into Asteraceae paleo-polyploidization history and plant inulin production.</title>
        <authorList>
            <person name="Fan W."/>
            <person name="Wang S."/>
            <person name="Wang H."/>
            <person name="Wang A."/>
            <person name="Jiang F."/>
            <person name="Liu H."/>
            <person name="Zhao H."/>
            <person name="Xu D."/>
            <person name="Zhang Y."/>
        </authorList>
    </citation>
    <scope>NUCLEOTIDE SEQUENCE [LARGE SCALE GENOMIC DNA]</scope>
    <source>
        <strain evidence="2">cv. Yunnan</strain>
        <tissue evidence="1">Leaves</tissue>
    </source>
</reference>
<evidence type="ECO:0000313" key="2">
    <source>
        <dbReference type="Proteomes" id="UP001056120"/>
    </source>
</evidence>
<name>A0ACB9HUB6_9ASTR</name>
<accession>A0ACB9HUB6</accession>
<comment type="caution">
    <text evidence="1">The sequence shown here is derived from an EMBL/GenBank/DDBJ whole genome shotgun (WGS) entry which is preliminary data.</text>
</comment>
<protein>
    <submittedName>
        <fullName evidence="1">Uncharacterized protein</fullName>
    </submittedName>
</protein>
<keyword evidence="2" id="KW-1185">Reference proteome</keyword>